<accession>A0A1I2PJP8</accession>
<dbReference type="Gene3D" id="3.60.21.10">
    <property type="match status" value="1"/>
</dbReference>
<dbReference type="InterPro" id="IPR024654">
    <property type="entry name" value="Calcineurin-like_PHP_lpxH"/>
</dbReference>
<dbReference type="CDD" id="cd00838">
    <property type="entry name" value="MPP_superfamily"/>
    <property type="match status" value="1"/>
</dbReference>
<protein>
    <submittedName>
        <fullName evidence="3">Predicted phosphodiesterase</fullName>
    </submittedName>
</protein>
<organism evidence="3 4">
    <name type="scientific">Sporolactobacillus nakayamae</name>
    <dbReference type="NCBI Taxonomy" id="269670"/>
    <lineage>
        <taxon>Bacteria</taxon>
        <taxon>Bacillati</taxon>
        <taxon>Bacillota</taxon>
        <taxon>Bacilli</taxon>
        <taxon>Bacillales</taxon>
        <taxon>Sporolactobacillaceae</taxon>
        <taxon>Sporolactobacillus</taxon>
    </lineage>
</organism>
<reference evidence="4" key="1">
    <citation type="submission" date="2016-10" db="EMBL/GenBank/DDBJ databases">
        <authorList>
            <person name="Varghese N."/>
            <person name="Submissions S."/>
        </authorList>
    </citation>
    <scope>NUCLEOTIDE SEQUENCE [LARGE SCALE GENOMIC DNA]</scope>
    <source>
        <strain evidence="4">ATCC 700379</strain>
    </source>
</reference>
<comment type="similarity">
    <text evidence="1">Belongs to the metallophosphoesterase superfamily. YfcE family.</text>
</comment>
<dbReference type="Proteomes" id="UP000198752">
    <property type="component" value="Unassembled WGS sequence"/>
</dbReference>
<keyword evidence="4" id="KW-1185">Reference proteome</keyword>
<dbReference type="Pfam" id="PF12850">
    <property type="entry name" value="Metallophos_2"/>
    <property type="match status" value="1"/>
</dbReference>
<dbReference type="STRING" id="269670.SAMN02982927_00847"/>
<dbReference type="AlphaFoldDB" id="A0A1I2PJP8"/>
<dbReference type="InterPro" id="IPR029052">
    <property type="entry name" value="Metallo-depent_PP-like"/>
</dbReference>
<dbReference type="GO" id="GO:0005737">
    <property type="term" value="C:cytoplasm"/>
    <property type="evidence" value="ECO:0007669"/>
    <property type="project" value="TreeGrafter"/>
</dbReference>
<dbReference type="PIRSF" id="PIRSF000883">
    <property type="entry name" value="Pesterase_MJ0912"/>
    <property type="match status" value="1"/>
</dbReference>
<dbReference type="PANTHER" id="PTHR42850">
    <property type="entry name" value="METALLOPHOSPHOESTERASE"/>
    <property type="match status" value="1"/>
</dbReference>
<evidence type="ECO:0000259" key="2">
    <source>
        <dbReference type="Pfam" id="PF12850"/>
    </source>
</evidence>
<proteinExistence type="inferred from homology"/>
<dbReference type="GO" id="GO:0016791">
    <property type="term" value="F:phosphatase activity"/>
    <property type="evidence" value="ECO:0007669"/>
    <property type="project" value="TreeGrafter"/>
</dbReference>
<feature type="domain" description="Calcineurin-like phosphoesterase" evidence="2">
    <location>
        <begin position="1"/>
        <end position="203"/>
    </location>
</feature>
<evidence type="ECO:0000256" key="1">
    <source>
        <dbReference type="ARBA" id="ARBA00008950"/>
    </source>
</evidence>
<dbReference type="PANTHER" id="PTHR42850:SF2">
    <property type="entry name" value="BLL5683 PROTEIN"/>
    <property type="match status" value="1"/>
</dbReference>
<evidence type="ECO:0000313" key="3">
    <source>
        <dbReference type="EMBL" id="SFG16264.1"/>
    </source>
</evidence>
<evidence type="ECO:0000313" key="4">
    <source>
        <dbReference type="Proteomes" id="UP000198752"/>
    </source>
</evidence>
<dbReference type="InterPro" id="IPR011152">
    <property type="entry name" value="Pesterase_MJ0912"/>
</dbReference>
<dbReference type="SUPFAM" id="SSF56300">
    <property type="entry name" value="Metallo-dependent phosphatases"/>
    <property type="match status" value="1"/>
</dbReference>
<dbReference type="OrthoDB" id="9813918at2"/>
<gene>
    <name evidence="3" type="ORF">SAMN02982927_00847</name>
</gene>
<dbReference type="RefSeq" id="WP_093670390.1">
    <property type="nucleotide sequence ID" value="NZ_FOOY01000005.1"/>
</dbReference>
<name>A0A1I2PJP8_9BACL</name>
<sequence>MKIAVITDIHGNAPALLAALAEIDQAHVSRIYCLGDMIGIGPDSNEVLGILFNRKDVSLITGNHDEGVLALIHGQPYPKSHEDTRNHHQWIADRLDPTFVARLDSLPRVIDTMLMGHSILFTHYHIEQEKLSATFYEDPFSPIVQPTLENMERLYGDCHQELICFGHHHPTHFFTGKHSTYLNPGSLGCTPGPYARYASVTVTQEKIEIELRKVAYDNTAFLAAYEKLNVPDRQFILKVFHGNQLKE</sequence>
<dbReference type="EMBL" id="FOOY01000005">
    <property type="protein sequence ID" value="SFG16264.1"/>
    <property type="molecule type" value="Genomic_DNA"/>
</dbReference>
<dbReference type="InterPro" id="IPR050126">
    <property type="entry name" value="Ap4A_hydrolase"/>
</dbReference>